<dbReference type="InterPro" id="IPR036513">
    <property type="entry name" value="STAS_dom_sf"/>
</dbReference>
<dbReference type="GO" id="GO:0043856">
    <property type="term" value="F:anti-sigma factor antagonist activity"/>
    <property type="evidence" value="ECO:0007669"/>
    <property type="project" value="TreeGrafter"/>
</dbReference>
<dbReference type="Proteomes" id="UP000318661">
    <property type="component" value="Unassembled WGS sequence"/>
</dbReference>
<dbReference type="Gene3D" id="3.30.750.24">
    <property type="entry name" value="STAS domain"/>
    <property type="match status" value="1"/>
</dbReference>
<dbReference type="EMBL" id="VBAJ01000018">
    <property type="protein sequence ID" value="TMJ10241.1"/>
    <property type="molecule type" value="Genomic_DNA"/>
</dbReference>
<evidence type="ECO:0000313" key="5">
    <source>
        <dbReference type="Proteomes" id="UP000318661"/>
    </source>
</evidence>
<dbReference type="Pfam" id="PF01740">
    <property type="entry name" value="STAS"/>
    <property type="match status" value="1"/>
</dbReference>
<evidence type="ECO:0000313" key="2">
    <source>
        <dbReference type="EMBL" id="TMJ10241.1"/>
    </source>
</evidence>
<sequence>MTLASVRIERDGPVPVAFLRGEIDMANVSEVSQELFSAAPNDAVGLIVDLSGVTYLDSRGLHLLFELAERLRVRDQLLHVVVPETALIGNMLKLTQFSSVVPVFATVQEAVDEML</sequence>
<evidence type="ECO:0000259" key="1">
    <source>
        <dbReference type="PROSITE" id="PS50801"/>
    </source>
</evidence>
<evidence type="ECO:0000313" key="4">
    <source>
        <dbReference type="Proteomes" id="UP000315217"/>
    </source>
</evidence>
<protein>
    <submittedName>
        <fullName evidence="3">STAS domain-containing protein</fullName>
    </submittedName>
</protein>
<feature type="domain" description="STAS" evidence="1">
    <location>
        <begin position="4"/>
        <end position="114"/>
    </location>
</feature>
<name>A0A537LRM9_9BACT</name>
<dbReference type="Proteomes" id="UP000315217">
    <property type="component" value="Unassembled WGS sequence"/>
</dbReference>
<dbReference type="CDD" id="cd07043">
    <property type="entry name" value="STAS_anti-anti-sigma_factors"/>
    <property type="match status" value="1"/>
</dbReference>
<proteinExistence type="predicted"/>
<dbReference type="InterPro" id="IPR002645">
    <property type="entry name" value="STAS_dom"/>
</dbReference>
<dbReference type="AlphaFoldDB" id="A0A537LRM9"/>
<dbReference type="PANTHER" id="PTHR33495">
    <property type="entry name" value="ANTI-SIGMA FACTOR ANTAGONIST TM_1081-RELATED-RELATED"/>
    <property type="match status" value="1"/>
</dbReference>
<gene>
    <name evidence="3" type="ORF">E6G98_07140</name>
    <name evidence="2" type="ORF">E6G99_01185</name>
</gene>
<reference evidence="4 5" key="1">
    <citation type="journal article" date="2019" name="Nat. Microbiol.">
        <title>Mediterranean grassland soil C-N compound turnover is dependent on rainfall and depth, and is mediated by genomically divergent microorganisms.</title>
        <authorList>
            <person name="Diamond S."/>
            <person name="Andeer P.F."/>
            <person name="Li Z."/>
            <person name="Crits-Christoph A."/>
            <person name="Burstein D."/>
            <person name="Anantharaman K."/>
            <person name="Lane K.R."/>
            <person name="Thomas B.C."/>
            <person name="Pan C."/>
            <person name="Northen T.R."/>
            <person name="Banfield J.F."/>
        </authorList>
    </citation>
    <scope>NUCLEOTIDE SEQUENCE [LARGE SCALE GENOMIC DNA]</scope>
    <source>
        <strain evidence="3">NP_1</strain>
        <strain evidence="2">NP_2</strain>
    </source>
</reference>
<accession>A0A537LRM9</accession>
<dbReference type="EMBL" id="VBAI01000106">
    <property type="protein sequence ID" value="TMJ10668.1"/>
    <property type="molecule type" value="Genomic_DNA"/>
</dbReference>
<dbReference type="PANTHER" id="PTHR33495:SF2">
    <property type="entry name" value="ANTI-SIGMA FACTOR ANTAGONIST TM_1081-RELATED"/>
    <property type="match status" value="1"/>
</dbReference>
<dbReference type="SUPFAM" id="SSF52091">
    <property type="entry name" value="SpoIIaa-like"/>
    <property type="match status" value="1"/>
</dbReference>
<comment type="caution">
    <text evidence="3">The sequence shown here is derived from an EMBL/GenBank/DDBJ whole genome shotgun (WGS) entry which is preliminary data.</text>
</comment>
<evidence type="ECO:0000313" key="3">
    <source>
        <dbReference type="EMBL" id="TMJ10668.1"/>
    </source>
</evidence>
<organism evidence="3 4">
    <name type="scientific">Candidatus Segetimicrobium genomatis</name>
    <dbReference type="NCBI Taxonomy" id="2569760"/>
    <lineage>
        <taxon>Bacteria</taxon>
        <taxon>Bacillati</taxon>
        <taxon>Candidatus Sysuimicrobiota</taxon>
        <taxon>Candidatus Sysuimicrobiia</taxon>
        <taxon>Candidatus Sysuimicrobiales</taxon>
        <taxon>Candidatus Segetimicrobiaceae</taxon>
        <taxon>Candidatus Segetimicrobium</taxon>
    </lineage>
</organism>
<dbReference type="PROSITE" id="PS50801">
    <property type="entry name" value="STAS"/>
    <property type="match status" value="1"/>
</dbReference>